<evidence type="ECO:0000256" key="1">
    <source>
        <dbReference type="SAM" id="Phobius"/>
    </source>
</evidence>
<dbReference type="Gene3D" id="1.20.1260.10">
    <property type="match status" value="1"/>
</dbReference>
<evidence type="ECO:0000313" key="2">
    <source>
        <dbReference type="EMBL" id="CUR34021.1"/>
    </source>
</evidence>
<dbReference type="STRING" id="671072.PL9214640028"/>
<keyword evidence="3" id="KW-1185">Reference proteome</keyword>
<evidence type="ECO:0008006" key="4">
    <source>
        <dbReference type="Google" id="ProtNLM"/>
    </source>
</evidence>
<sequence length="195" mass="21878">MRGRADPAPTVMNNYKPIKNNLGTAFQGLIAGIIITSNSIIFPGFFPLKALSKTALDSKTQQAMIDSINDEYRARALYNAVIQKLGSVRPFSNIVQSENNHVNLWVNLFAHYGMPVPNDTFSGHISVPDTLKEACQMGVETEIDNVKMYDNFLSFVTQPDLKAAFTQLRQISQERHLPAFERCQTQPNRGQGHFF</sequence>
<dbReference type="InterPro" id="IPR012347">
    <property type="entry name" value="Ferritin-like"/>
</dbReference>
<protein>
    <recommendedName>
        <fullName evidence="4">DUF2202 domain-containing protein</fullName>
    </recommendedName>
</protein>
<organism evidence="2 3">
    <name type="scientific">Planktothrix tepida PCC 9214</name>
    <dbReference type="NCBI Taxonomy" id="671072"/>
    <lineage>
        <taxon>Bacteria</taxon>
        <taxon>Bacillati</taxon>
        <taxon>Cyanobacteriota</taxon>
        <taxon>Cyanophyceae</taxon>
        <taxon>Oscillatoriophycideae</taxon>
        <taxon>Oscillatoriales</taxon>
        <taxon>Microcoleaceae</taxon>
        <taxon>Planktothrix</taxon>
    </lineage>
</organism>
<dbReference type="AlphaFoldDB" id="A0A1J1LN69"/>
<dbReference type="InterPro" id="IPR019243">
    <property type="entry name" value="DUF2202"/>
</dbReference>
<dbReference type="InterPro" id="IPR009078">
    <property type="entry name" value="Ferritin-like_SF"/>
</dbReference>
<reference evidence="3" key="1">
    <citation type="submission" date="2015-10" db="EMBL/GenBank/DDBJ databases">
        <authorList>
            <person name="Regsiter A."/>
            <person name="william w."/>
        </authorList>
    </citation>
    <scope>NUCLEOTIDE SEQUENCE [LARGE SCALE GENOMIC DNA]</scope>
</reference>
<dbReference type="SUPFAM" id="SSF47240">
    <property type="entry name" value="Ferritin-like"/>
    <property type="match status" value="1"/>
</dbReference>
<keyword evidence="1" id="KW-0472">Membrane</keyword>
<dbReference type="CDD" id="cd01048">
    <property type="entry name" value="Ferritin_like_AB2"/>
    <property type="match status" value="1"/>
</dbReference>
<keyword evidence="1" id="KW-0812">Transmembrane</keyword>
<feature type="transmembrane region" description="Helical" evidence="1">
    <location>
        <begin position="25"/>
        <end position="46"/>
    </location>
</feature>
<gene>
    <name evidence="2" type="ORF">PL9214640028</name>
</gene>
<dbReference type="Proteomes" id="UP000184315">
    <property type="component" value="Unassembled WGS sequence"/>
</dbReference>
<evidence type="ECO:0000313" key="3">
    <source>
        <dbReference type="Proteomes" id="UP000184315"/>
    </source>
</evidence>
<dbReference type="EMBL" id="CZDF01000171">
    <property type="protein sequence ID" value="CUR34021.1"/>
    <property type="molecule type" value="Genomic_DNA"/>
</dbReference>
<name>A0A1J1LN69_9CYAN</name>
<keyword evidence="1" id="KW-1133">Transmembrane helix</keyword>
<proteinExistence type="predicted"/>
<accession>A0A1J1LN69</accession>